<dbReference type="Pfam" id="PF00838">
    <property type="entry name" value="TCTP"/>
    <property type="match status" value="1"/>
</dbReference>
<feature type="domain" description="TCTP" evidence="2">
    <location>
        <begin position="1"/>
        <end position="172"/>
    </location>
</feature>
<evidence type="ECO:0000256" key="1">
    <source>
        <dbReference type="PROSITE-ProRule" id="PRU01133"/>
    </source>
</evidence>
<keyword evidence="4" id="KW-1185">Reference proteome</keyword>
<dbReference type="GeneID" id="8853370"/>
<dbReference type="OrthoDB" id="10248936at2759"/>
<dbReference type="InterPro" id="IPR018105">
    <property type="entry name" value="Translational_control_tumour_p"/>
</dbReference>
<dbReference type="GO" id="GO:0005737">
    <property type="term" value="C:cytoplasm"/>
    <property type="evidence" value="ECO:0007669"/>
    <property type="project" value="TreeGrafter"/>
</dbReference>
<reference evidence="3 4" key="1">
    <citation type="journal article" date="2010" name="Cell">
        <title>The genome of Naegleria gruberi illuminates early eukaryotic versatility.</title>
        <authorList>
            <person name="Fritz-Laylin L.K."/>
            <person name="Prochnik S.E."/>
            <person name="Ginger M.L."/>
            <person name="Dacks J.B."/>
            <person name="Carpenter M.L."/>
            <person name="Field M.C."/>
            <person name="Kuo A."/>
            <person name="Paredez A."/>
            <person name="Chapman J."/>
            <person name="Pham J."/>
            <person name="Shu S."/>
            <person name="Neupane R."/>
            <person name="Cipriano M."/>
            <person name="Mancuso J."/>
            <person name="Tu H."/>
            <person name="Salamov A."/>
            <person name="Lindquist E."/>
            <person name="Shapiro H."/>
            <person name="Lucas S."/>
            <person name="Grigoriev I.V."/>
            <person name="Cande W.Z."/>
            <person name="Fulton C."/>
            <person name="Rokhsar D.S."/>
            <person name="Dawson S.C."/>
        </authorList>
    </citation>
    <scope>NUCLEOTIDE SEQUENCE [LARGE SCALE GENOMIC DNA]</scope>
    <source>
        <strain evidence="3 4">NEG-M</strain>
    </source>
</reference>
<dbReference type="PROSITE" id="PS51797">
    <property type="entry name" value="TCTP_3"/>
    <property type="match status" value="1"/>
</dbReference>
<proteinExistence type="inferred from homology"/>
<comment type="similarity">
    <text evidence="1">Belongs to the TCTP family.</text>
</comment>
<dbReference type="InterPro" id="IPR018103">
    <property type="entry name" value="Translation_control_tumour_CS"/>
</dbReference>
<dbReference type="VEuPathDB" id="AmoebaDB:NAEGRDRAFT_80074"/>
<protein>
    <submittedName>
        <fullName evidence="3">Predicted protein</fullName>
    </submittedName>
</protein>
<evidence type="ECO:0000313" key="4">
    <source>
        <dbReference type="Proteomes" id="UP000006671"/>
    </source>
</evidence>
<gene>
    <name evidence="3" type="ORF">NAEGRDRAFT_80074</name>
</gene>
<sequence length="172" mass="19836">MIVFTDAFTDDELFSDSFPQKTEFGGFIINVSSKMMKKDDDEDILYDRKTFDAMDNKPDNVIDVDQVVETFRLQELTSIAKIKDCVATITPYLTALKKKIQTNKGEDALKSFNEELKKFLMDQVGKDFSNYKFYMGESMDTDNGMVVFQKYNDDGETTQLYFFADGLKQIKC</sequence>
<dbReference type="PROSITE" id="PS01003">
    <property type="entry name" value="TCTP_2"/>
    <property type="match status" value="1"/>
</dbReference>
<dbReference type="InterPro" id="IPR034737">
    <property type="entry name" value="TCTP"/>
</dbReference>
<dbReference type="AlphaFoldDB" id="D2VID0"/>
<dbReference type="InParanoid" id="D2VID0"/>
<dbReference type="PANTHER" id="PTHR11991:SF0">
    <property type="entry name" value="TRANSLATIONALLY-CONTROLLED TUMOR PROTEIN"/>
    <property type="match status" value="1"/>
</dbReference>
<dbReference type="OMA" id="CAMITEG"/>
<dbReference type="GO" id="GO:0005509">
    <property type="term" value="F:calcium ion binding"/>
    <property type="evidence" value="ECO:0007669"/>
    <property type="project" value="TreeGrafter"/>
</dbReference>
<dbReference type="eggNOG" id="KOG1727">
    <property type="taxonomic scope" value="Eukaryota"/>
</dbReference>
<dbReference type="FunCoup" id="D2VID0">
    <property type="interactions" value="472"/>
</dbReference>
<dbReference type="KEGG" id="ngr:NAEGRDRAFT_80074"/>
<dbReference type="STRING" id="5762.D2VID0"/>
<dbReference type="Proteomes" id="UP000006671">
    <property type="component" value="Unassembled WGS sequence"/>
</dbReference>
<dbReference type="InterPro" id="IPR011323">
    <property type="entry name" value="Mss4/transl-control_tumour"/>
</dbReference>
<dbReference type="InterPro" id="IPR011057">
    <property type="entry name" value="Mss4-like_sf"/>
</dbReference>
<dbReference type="PRINTS" id="PR01653">
    <property type="entry name" value="TCTPROTEIN"/>
</dbReference>
<dbReference type="EMBL" id="GG738873">
    <property type="protein sequence ID" value="EFC43574.1"/>
    <property type="molecule type" value="Genomic_DNA"/>
</dbReference>
<evidence type="ECO:0000259" key="2">
    <source>
        <dbReference type="PROSITE" id="PS51797"/>
    </source>
</evidence>
<name>D2VID0_NAEGR</name>
<accession>D2VID0</accession>
<dbReference type="RefSeq" id="XP_002676318.1">
    <property type="nucleotide sequence ID" value="XM_002676272.1"/>
</dbReference>
<organism evidence="4">
    <name type="scientific">Naegleria gruberi</name>
    <name type="common">Amoeba</name>
    <dbReference type="NCBI Taxonomy" id="5762"/>
    <lineage>
        <taxon>Eukaryota</taxon>
        <taxon>Discoba</taxon>
        <taxon>Heterolobosea</taxon>
        <taxon>Tetramitia</taxon>
        <taxon>Eutetramitia</taxon>
        <taxon>Vahlkampfiidae</taxon>
        <taxon>Naegleria</taxon>
    </lineage>
</organism>
<dbReference type="PANTHER" id="PTHR11991">
    <property type="entry name" value="TRANSLATIONALLY CONTROLLED TUMOR PROTEIN-RELATED"/>
    <property type="match status" value="1"/>
</dbReference>
<dbReference type="SUPFAM" id="SSF51316">
    <property type="entry name" value="Mss4-like"/>
    <property type="match status" value="1"/>
</dbReference>
<evidence type="ECO:0000313" key="3">
    <source>
        <dbReference type="EMBL" id="EFC43574.1"/>
    </source>
</evidence>
<dbReference type="Gene3D" id="2.170.150.10">
    <property type="entry name" value="Metal Binding Protein, Guanine Nucleotide Exchange Factor, Chain A"/>
    <property type="match status" value="1"/>
</dbReference>